<dbReference type="GO" id="GO:0140359">
    <property type="term" value="F:ABC-type transporter activity"/>
    <property type="evidence" value="ECO:0007669"/>
    <property type="project" value="InterPro"/>
</dbReference>
<reference evidence="11 12" key="1">
    <citation type="journal article" date="2014" name="Int. J. Syst. Evol. Microbiol.">
        <title>Complete genome sequence of Corynebacterium casei LMG S-19264T (=DSM 44701T), isolated from a smear-ripened cheese.</title>
        <authorList>
            <consortium name="US DOE Joint Genome Institute (JGI-PGF)"/>
            <person name="Walter F."/>
            <person name="Albersmeier A."/>
            <person name="Kalinowski J."/>
            <person name="Ruckert C."/>
        </authorList>
    </citation>
    <scope>NUCLEOTIDE SEQUENCE [LARGE SCALE GENOMIC DNA]</scope>
    <source>
        <strain evidence="11 12">NBRC 112289</strain>
    </source>
</reference>
<evidence type="ECO:0000259" key="10">
    <source>
        <dbReference type="PROSITE" id="PS51012"/>
    </source>
</evidence>
<feature type="transmembrane region" description="Helical" evidence="9">
    <location>
        <begin position="44"/>
        <end position="69"/>
    </location>
</feature>
<dbReference type="GO" id="GO:0015920">
    <property type="term" value="P:lipopolysaccharide transport"/>
    <property type="evidence" value="ECO:0007669"/>
    <property type="project" value="TreeGrafter"/>
</dbReference>
<dbReference type="Pfam" id="PF01061">
    <property type="entry name" value="ABC2_membrane"/>
    <property type="match status" value="1"/>
</dbReference>
<comment type="similarity">
    <text evidence="2 9">Belongs to the ABC-2 integral membrane protein family.</text>
</comment>
<evidence type="ECO:0000256" key="6">
    <source>
        <dbReference type="ARBA" id="ARBA00022692"/>
    </source>
</evidence>
<dbReference type="RefSeq" id="WP_284231097.1">
    <property type="nucleotide sequence ID" value="NZ_BSUL01000001.1"/>
</dbReference>
<dbReference type="AlphaFoldDB" id="A0AA37XC01"/>
<evidence type="ECO:0000256" key="4">
    <source>
        <dbReference type="ARBA" id="ARBA00022475"/>
    </source>
</evidence>
<dbReference type="InterPro" id="IPR047817">
    <property type="entry name" value="ABC2_TM_bact-type"/>
</dbReference>
<dbReference type="InterPro" id="IPR013525">
    <property type="entry name" value="ABC2_TM"/>
</dbReference>
<comment type="caution">
    <text evidence="11">The sequence shown here is derived from an EMBL/GenBank/DDBJ whole genome shotgun (WGS) entry which is preliminary data.</text>
</comment>
<dbReference type="PANTHER" id="PTHR30413:SF8">
    <property type="entry name" value="TRANSPORT PERMEASE PROTEIN"/>
    <property type="match status" value="1"/>
</dbReference>
<dbReference type="EMBL" id="BSUL01000001">
    <property type="protein sequence ID" value="GMA28007.1"/>
    <property type="molecule type" value="Genomic_DNA"/>
</dbReference>
<feature type="transmembrane region" description="Helical" evidence="9">
    <location>
        <begin position="119"/>
        <end position="146"/>
    </location>
</feature>
<feature type="transmembrane region" description="Helical" evidence="9">
    <location>
        <begin position="257"/>
        <end position="276"/>
    </location>
</feature>
<evidence type="ECO:0000256" key="2">
    <source>
        <dbReference type="ARBA" id="ARBA00007783"/>
    </source>
</evidence>
<keyword evidence="12" id="KW-1185">Reference proteome</keyword>
<dbReference type="PROSITE" id="PS51012">
    <property type="entry name" value="ABC_TM2"/>
    <property type="match status" value="1"/>
</dbReference>
<evidence type="ECO:0000256" key="8">
    <source>
        <dbReference type="ARBA" id="ARBA00023136"/>
    </source>
</evidence>
<keyword evidence="4 9" id="KW-1003">Cell membrane</keyword>
<accession>A0AA37XC01</accession>
<gene>
    <name evidence="11" type="ORF">GCM10025874_12600</name>
</gene>
<keyword evidence="3 9" id="KW-0813">Transport</keyword>
<feature type="transmembrane region" description="Helical" evidence="9">
    <location>
        <begin position="152"/>
        <end position="177"/>
    </location>
</feature>
<evidence type="ECO:0000313" key="12">
    <source>
        <dbReference type="Proteomes" id="UP001157160"/>
    </source>
</evidence>
<evidence type="ECO:0000256" key="1">
    <source>
        <dbReference type="ARBA" id="ARBA00004429"/>
    </source>
</evidence>
<comment type="subcellular location">
    <subcellularLocation>
        <location evidence="1">Cell inner membrane</location>
        <topology evidence="1">Multi-pass membrane protein</topology>
    </subcellularLocation>
    <subcellularLocation>
        <location evidence="9">Cell membrane</location>
        <topology evidence="9">Multi-pass membrane protein</topology>
    </subcellularLocation>
</comment>
<evidence type="ECO:0000256" key="7">
    <source>
        <dbReference type="ARBA" id="ARBA00022989"/>
    </source>
</evidence>
<keyword evidence="6 9" id="KW-0812">Transmembrane</keyword>
<evidence type="ECO:0000256" key="3">
    <source>
        <dbReference type="ARBA" id="ARBA00022448"/>
    </source>
</evidence>
<protein>
    <recommendedName>
        <fullName evidence="9">Transport permease protein</fullName>
    </recommendedName>
</protein>
<keyword evidence="8 9" id="KW-0472">Membrane</keyword>
<dbReference type="Proteomes" id="UP001157160">
    <property type="component" value="Unassembled WGS sequence"/>
</dbReference>
<keyword evidence="5" id="KW-0997">Cell inner membrane</keyword>
<evidence type="ECO:0000256" key="5">
    <source>
        <dbReference type="ARBA" id="ARBA00022519"/>
    </source>
</evidence>
<proteinExistence type="inferred from homology"/>
<feature type="domain" description="ABC transmembrane type-2" evidence="10">
    <location>
        <begin position="45"/>
        <end position="279"/>
    </location>
</feature>
<dbReference type="GO" id="GO:0005886">
    <property type="term" value="C:plasma membrane"/>
    <property type="evidence" value="ECO:0007669"/>
    <property type="project" value="UniProtKB-SubCell"/>
</dbReference>
<feature type="transmembrane region" description="Helical" evidence="9">
    <location>
        <begin position="189"/>
        <end position="207"/>
    </location>
</feature>
<evidence type="ECO:0000313" key="11">
    <source>
        <dbReference type="EMBL" id="GMA28007.1"/>
    </source>
</evidence>
<sequence length="287" mass="32275">MTDIDLSEFRTPGRGKGLLDVFRWRYLLRLLVRKGTQTRYRGSVLGWVWSYVKPAAQFVMFYIVMGVFLRFGAEIPNFAVYLFSGIVLVNFFSEGFGNATRSIVDNEALVKKIYLPRELFPIAAVIVSFTHFLPQLAILLLASIVLGWTPSLVGIAAILLGTFLIAAVSIGFGMIFGALNVAFRDAQNFVELVLMFATWAAPVLYSWDLVARVLPSWLFHLYLANPLSAAVELFHIGFWLPTTTDSPLQPPAELWTVLPYSVAFAVLSLVLGQLVFRHFERRFAQEL</sequence>
<evidence type="ECO:0000256" key="9">
    <source>
        <dbReference type="RuleBase" id="RU361157"/>
    </source>
</evidence>
<feature type="transmembrane region" description="Helical" evidence="9">
    <location>
        <begin position="75"/>
        <end position="93"/>
    </location>
</feature>
<dbReference type="PANTHER" id="PTHR30413">
    <property type="entry name" value="INNER MEMBRANE TRANSPORT PERMEASE"/>
    <property type="match status" value="1"/>
</dbReference>
<keyword evidence="7 9" id="KW-1133">Transmembrane helix</keyword>
<organism evidence="11 12">
    <name type="scientific">Arenivirga flava</name>
    <dbReference type="NCBI Taxonomy" id="1930060"/>
    <lineage>
        <taxon>Bacteria</taxon>
        <taxon>Bacillati</taxon>
        <taxon>Actinomycetota</taxon>
        <taxon>Actinomycetes</taxon>
        <taxon>Micrococcales</taxon>
        <taxon>Microbacteriaceae</taxon>
        <taxon>Arenivirga</taxon>
    </lineage>
</organism>
<name>A0AA37XC01_9MICO</name>